<dbReference type="Pfam" id="PF01465">
    <property type="entry name" value="GRIP"/>
    <property type="match status" value="1"/>
</dbReference>
<protein>
    <recommendedName>
        <fullName evidence="3">GRIP domain-containing protein</fullName>
    </recommendedName>
</protein>
<dbReference type="Proteomes" id="UP001152798">
    <property type="component" value="Chromosome 4"/>
</dbReference>
<keyword evidence="1" id="KW-0175">Coiled coil</keyword>
<feature type="region of interest" description="Disordered" evidence="2">
    <location>
        <begin position="1"/>
        <end position="55"/>
    </location>
</feature>
<feature type="coiled-coil region" evidence="1">
    <location>
        <begin position="227"/>
        <end position="254"/>
    </location>
</feature>
<feature type="domain" description="GRIP" evidence="3">
    <location>
        <begin position="322"/>
        <end position="370"/>
    </location>
</feature>
<keyword evidence="5" id="KW-1185">Reference proteome</keyword>
<dbReference type="EMBL" id="OV725080">
    <property type="protein sequence ID" value="CAH1399125.1"/>
    <property type="molecule type" value="Genomic_DNA"/>
</dbReference>
<reference evidence="4" key="1">
    <citation type="submission" date="2022-01" db="EMBL/GenBank/DDBJ databases">
        <authorList>
            <person name="King R."/>
        </authorList>
    </citation>
    <scope>NUCLEOTIDE SEQUENCE</scope>
</reference>
<sequence>MSKLTKRRDSAGSDASLSSRIPISFTPTLPRKQRSNLSRHQSLHSIRNSRSDDVDSICSGSSSICEHSHFAKNGSTYSGRSKRYIVHCSPQATDSEDYLTPTQRANATIRKLKCMLSDAQSEVASRDEEIARLTRELVQLRLGNVESSGHGDEVDSPERKNLVPERMSPHSLSDSGHFEELSPEPMSKLQLSPCQAASSSSVEVLIHKLSEANERFCYRYYELKPQYEDLKKRLEALELERDQLKAKFQESEENHRKTYLEMFKKGQQAALFQVEDNHQPAEESKSEGVPNLLKELEVTKQELESVKTMYRKLLESNNSRKEQDAEITLKFLKSAFYYFLTDRENTNGHLAAIQSILGFTPDEKLAIERASYAWK</sequence>
<dbReference type="OrthoDB" id="5807119at2759"/>
<gene>
    <name evidence="4" type="ORF">NEZAVI_LOCUS8642</name>
</gene>
<dbReference type="AlphaFoldDB" id="A0A9P0HBW2"/>
<evidence type="ECO:0000313" key="4">
    <source>
        <dbReference type="EMBL" id="CAH1399125.1"/>
    </source>
</evidence>
<accession>A0A9P0HBW2</accession>
<evidence type="ECO:0000256" key="1">
    <source>
        <dbReference type="SAM" id="Coils"/>
    </source>
</evidence>
<feature type="compositionally biased region" description="Basic and acidic residues" evidence="2">
    <location>
        <begin position="149"/>
        <end position="163"/>
    </location>
</feature>
<name>A0A9P0HBW2_NEZVI</name>
<dbReference type="Pfam" id="PF15290">
    <property type="entry name" value="Syntaphilin"/>
    <property type="match status" value="1"/>
</dbReference>
<dbReference type="InterPro" id="IPR000237">
    <property type="entry name" value="GRIP_dom"/>
</dbReference>
<evidence type="ECO:0000256" key="2">
    <source>
        <dbReference type="SAM" id="MobiDB-lite"/>
    </source>
</evidence>
<proteinExistence type="predicted"/>
<dbReference type="PROSITE" id="PS50913">
    <property type="entry name" value="GRIP"/>
    <property type="match status" value="1"/>
</dbReference>
<feature type="region of interest" description="Disordered" evidence="2">
    <location>
        <begin position="144"/>
        <end position="182"/>
    </location>
</feature>
<evidence type="ECO:0000259" key="3">
    <source>
        <dbReference type="PROSITE" id="PS50913"/>
    </source>
</evidence>
<evidence type="ECO:0000313" key="5">
    <source>
        <dbReference type="Proteomes" id="UP001152798"/>
    </source>
</evidence>
<feature type="compositionally biased region" description="Polar residues" evidence="2">
    <location>
        <begin position="13"/>
        <end position="27"/>
    </location>
</feature>
<organism evidence="4 5">
    <name type="scientific">Nezara viridula</name>
    <name type="common">Southern green stink bug</name>
    <name type="synonym">Cimex viridulus</name>
    <dbReference type="NCBI Taxonomy" id="85310"/>
    <lineage>
        <taxon>Eukaryota</taxon>
        <taxon>Metazoa</taxon>
        <taxon>Ecdysozoa</taxon>
        <taxon>Arthropoda</taxon>
        <taxon>Hexapoda</taxon>
        <taxon>Insecta</taxon>
        <taxon>Pterygota</taxon>
        <taxon>Neoptera</taxon>
        <taxon>Paraneoptera</taxon>
        <taxon>Hemiptera</taxon>
        <taxon>Heteroptera</taxon>
        <taxon>Panheteroptera</taxon>
        <taxon>Pentatomomorpha</taxon>
        <taxon>Pentatomoidea</taxon>
        <taxon>Pentatomidae</taxon>
        <taxon>Pentatominae</taxon>
        <taxon>Nezara</taxon>
    </lineage>
</organism>
<dbReference type="InterPro" id="IPR028197">
    <property type="entry name" value="Syntaphilin/Syntabulin"/>
</dbReference>
<feature type="compositionally biased region" description="Polar residues" evidence="2">
    <location>
        <begin position="35"/>
        <end position="48"/>
    </location>
</feature>